<evidence type="ECO:0000256" key="3">
    <source>
        <dbReference type="ARBA" id="ARBA00022833"/>
    </source>
</evidence>
<evidence type="ECO:0000259" key="5">
    <source>
        <dbReference type="PROSITE" id="PS50089"/>
    </source>
</evidence>
<dbReference type="GO" id="GO:0061630">
    <property type="term" value="F:ubiquitin protein ligase activity"/>
    <property type="evidence" value="ECO:0007669"/>
    <property type="project" value="TreeGrafter"/>
</dbReference>
<feature type="domain" description="RING-type" evidence="5">
    <location>
        <begin position="253"/>
        <end position="302"/>
    </location>
</feature>
<dbReference type="Pfam" id="PF13639">
    <property type="entry name" value="zf-RING_2"/>
    <property type="match status" value="1"/>
</dbReference>
<evidence type="ECO:0000256" key="4">
    <source>
        <dbReference type="PROSITE-ProRule" id="PRU00175"/>
    </source>
</evidence>
<evidence type="ECO:0000313" key="6">
    <source>
        <dbReference type="EMBL" id="KAF1921477.1"/>
    </source>
</evidence>
<keyword evidence="7" id="KW-1185">Reference proteome</keyword>
<dbReference type="SUPFAM" id="SSF57850">
    <property type="entry name" value="RING/U-box"/>
    <property type="match status" value="1"/>
</dbReference>
<dbReference type="PROSITE" id="PS50089">
    <property type="entry name" value="ZF_RING_2"/>
    <property type="match status" value="1"/>
</dbReference>
<keyword evidence="1" id="KW-0479">Metal-binding</keyword>
<dbReference type="PANTHER" id="PTHR45969">
    <property type="entry name" value="RING ZINC FINGER PROTEIN-RELATED"/>
    <property type="match status" value="1"/>
</dbReference>
<dbReference type="Gene3D" id="3.30.40.10">
    <property type="entry name" value="Zinc/RING finger domain, C3HC4 (zinc finger)"/>
    <property type="match status" value="1"/>
</dbReference>
<gene>
    <name evidence="6" type="ORF">BDU57DRAFT_563431</name>
</gene>
<organism evidence="6 7">
    <name type="scientific">Ampelomyces quisqualis</name>
    <name type="common">Powdery mildew agent</name>
    <dbReference type="NCBI Taxonomy" id="50730"/>
    <lineage>
        <taxon>Eukaryota</taxon>
        <taxon>Fungi</taxon>
        <taxon>Dikarya</taxon>
        <taxon>Ascomycota</taxon>
        <taxon>Pezizomycotina</taxon>
        <taxon>Dothideomycetes</taxon>
        <taxon>Pleosporomycetidae</taxon>
        <taxon>Pleosporales</taxon>
        <taxon>Pleosporineae</taxon>
        <taxon>Phaeosphaeriaceae</taxon>
        <taxon>Ampelomyces</taxon>
    </lineage>
</organism>
<dbReference type="InterPro" id="IPR013083">
    <property type="entry name" value="Znf_RING/FYVE/PHD"/>
</dbReference>
<sequence length="341" mass="38451">MSLSQALNSGLVKTLLLVHRHSSRFRAVRQQHCVLLSNAYPAFSELRRDALTYGSPEEIGQFFSVMNKAAQYITVFIIQSPSAAQMWNYCEQWETYIASRCPSIPMLHLHLYQFMVFIRTLREAALIEKPNYEEGEQALLPIRDIESYEKAENFLGFIMGQAFYAMLDSDYGAFHGHFSTRQFRGFLRSFGQEEKVWEGLPGAPMLNVALQLGQQNVQFETNDTTLEYEVTGEPIHYSEFCQLVSSTPGATTCNICASDIEATHPTETAVVTACGHFFHTVCIDTWVNRSALSNSNTCPSCRTVLCRRRSRVHASDQVDAHNQDMEELADAMADSQIGLAL</sequence>
<name>A0A6A5R6F7_AMPQU</name>
<evidence type="ECO:0000256" key="1">
    <source>
        <dbReference type="ARBA" id="ARBA00022723"/>
    </source>
</evidence>
<dbReference type="PANTHER" id="PTHR45969:SF69">
    <property type="entry name" value="FINGER DOMAIN PROTEIN, PUTATIVE (AFU_ORTHOLOGUE AFUA_3G12190)-RELATED"/>
    <property type="match status" value="1"/>
</dbReference>
<keyword evidence="3" id="KW-0862">Zinc</keyword>
<keyword evidence="2 4" id="KW-0863">Zinc-finger</keyword>
<dbReference type="InterPro" id="IPR001841">
    <property type="entry name" value="Znf_RING"/>
</dbReference>
<protein>
    <recommendedName>
        <fullName evidence="5">RING-type domain-containing protein</fullName>
    </recommendedName>
</protein>
<proteinExistence type="predicted"/>
<dbReference type="SMART" id="SM00184">
    <property type="entry name" value="RING"/>
    <property type="match status" value="1"/>
</dbReference>
<evidence type="ECO:0000256" key="2">
    <source>
        <dbReference type="ARBA" id="ARBA00022771"/>
    </source>
</evidence>
<accession>A0A6A5R6F7</accession>
<dbReference type="Proteomes" id="UP000800096">
    <property type="component" value="Unassembled WGS sequence"/>
</dbReference>
<dbReference type="GO" id="GO:0016567">
    <property type="term" value="P:protein ubiquitination"/>
    <property type="evidence" value="ECO:0007669"/>
    <property type="project" value="TreeGrafter"/>
</dbReference>
<dbReference type="EMBL" id="ML979132">
    <property type="protein sequence ID" value="KAF1921477.1"/>
    <property type="molecule type" value="Genomic_DNA"/>
</dbReference>
<evidence type="ECO:0000313" key="7">
    <source>
        <dbReference type="Proteomes" id="UP000800096"/>
    </source>
</evidence>
<dbReference type="GO" id="GO:0008270">
    <property type="term" value="F:zinc ion binding"/>
    <property type="evidence" value="ECO:0007669"/>
    <property type="project" value="UniProtKB-KW"/>
</dbReference>
<reference evidence="6" key="1">
    <citation type="journal article" date="2020" name="Stud. Mycol.">
        <title>101 Dothideomycetes genomes: a test case for predicting lifestyles and emergence of pathogens.</title>
        <authorList>
            <person name="Haridas S."/>
            <person name="Albert R."/>
            <person name="Binder M."/>
            <person name="Bloem J."/>
            <person name="Labutti K."/>
            <person name="Salamov A."/>
            <person name="Andreopoulos B."/>
            <person name="Baker S."/>
            <person name="Barry K."/>
            <person name="Bills G."/>
            <person name="Bluhm B."/>
            <person name="Cannon C."/>
            <person name="Castanera R."/>
            <person name="Culley D."/>
            <person name="Daum C."/>
            <person name="Ezra D."/>
            <person name="Gonzalez J."/>
            <person name="Henrissat B."/>
            <person name="Kuo A."/>
            <person name="Liang C."/>
            <person name="Lipzen A."/>
            <person name="Lutzoni F."/>
            <person name="Magnuson J."/>
            <person name="Mondo S."/>
            <person name="Nolan M."/>
            <person name="Ohm R."/>
            <person name="Pangilinan J."/>
            <person name="Park H.-J."/>
            <person name="Ramirez L."/>
            <person name="Alfaro M."/>
            <person name="Sun H."/>
            <person name="Tritt A."/>
            <person name="Yoshinaga Y."/>
            <person name="Zwiers L.-H."/>
            <person name="Turgeon B."/>
            <person name="Goodwin S."/>
            <person name="Spatafora J."/>
            <person name="Crous P."/>
            <person name="Grigoriev I."/>
        </authorList>
    </citation>
    <scope>NUCLEOTIDE SEQUENCE</scope>
    <source>
        <strain evidence="6">HMLAC05119</strain>
    </source>
</reference>
<dbReference type="OrthoDB" id="3791828at2759"/>
<dbReference type="AlphaFoldDB" id="A0A6A5R6F7"/>